<dbReference type="VEuPathDB" id="FungiDB:HMPREF1120_04345"/>
<dbReference type="InterPro" id="IPR003779">
    <property type="entry name" value="CMD-like"/>
</dbReference>
<dbReference type="Proteomes" id="UP000007304">
    <property type="component" value="Unassembled WGS sequence"/>
</dbReference>
<dbReference type="GeneID" id="20308984"/>
<accession>H6BXL0</accession>
<dbReference type="OMA" id="LGRMHEF"/>
<protein>
    <submittedName>
        <fullName evidence="2">4-carboxymuconolactone decarboxylase</fullName>
    </submittedName>
</protein>
<dbReference type="eggNOG" id="ENOG502RYNJ">
    <property type="taxonomic scope" value="Eukaryota"/>
</dbReference>
<evidence type="ECO:0000313" key="2">
    <source>
        <dbReference type="EMBL" id="EHY56257.1"/>
    </source>
</evidence>
<sequence length="140" mass="15825">MAESNKPSKSFQEGELVRRAVLGDDYVDKALEKGQSEFTKPLQQFITEYAWGTVWTRPELERKYRSLINLGFLIALKSWAELKLHTKGAIRNGISVVEIREIVMQSMIYCGVPTGVEAMRQTEVAIKEMAEAGECEPLKS</sequence>
<keyword evidence="3" id="KW-1185">Reference proteome</keyword>
<dbReference type="InterPro" id="IPR052512">
    <property type="entry name" value="4CMD/NDH-1_regulator"/>
</dbReference>
<dbReference type="EMBL" id="JH226132">
    <property type="protein sequence ID" value="EHY56257.1"/>
    <property type="molecule type" value="Genomic_DNA"/>
</dbReference>
<dbReference type="PANTHER" id="PTHR33570:SF2">
    <property type="entry name" value="CARBOXYMUCONOLACTONE DECARBOXYLASE-LIKE DOMAIN-CONTAINING PROTEIN"/>
    <property type="match status" value="1"/>
</dbReference>
<dbReference type="HOGENOM" id="CLU_070025_3_1_1"/>
<dbReference type="GO" id="GO:0051920">
    <property type="term" value="F:peroxiredoxin activity"/>
    <property type="evidence" value="ECO:0007669"/>
    <property type="project" value="InterPro"/>
</dbReference>
<dbReference type="InParanoid" id="H6BXL0"/>
<dbReference type="OrthoDB" id="104509at2759"/>
<dbReference type="InterPro" id="IPR029032">
    <property type="entry name" value="AhpD-like"/>
</dbReference>
<reference evidence="2" key="1">
    <citation type="submission" date="2011-07" db="EMBL/GenBank/DDBJ databases">
        <title>The Genome Sequence of Exophiala (Wangiella) dermatitidis NIH/UT8656.</title>
        <authorList>
            <consortium name="The Broad Institute Genome Sequencing Platform"/>
            <person name="Cuomo C."/>
            <person name="Wang Z."/>
            <person name="Hunicke-Smith S."/>
            <person name="Szanislo P.J."/>
            <person name="Earl A."/>
            <person name="Young S.K."/>
            <person name="Zeng Q."/>
            <person name="Gargeya S."/>
            <person name="Fitzgerald M."/>
            <person name="Haas B."/>
            <person name="Abouelleil A."/>
            <person name="Alvarado L."/>
            <person name="Arachchi H.M."/>
            <person name="Berlin A."/>
            <person name="Brown A."/>
            <person name="Chapman S.B."/>
            <person name="Chen Z."/>
            <person name="Dunbar C."/>
            <person name="Freedman E."/>
            <person name="Gearin G."/>
            <person name="Gellesch M."/>
            <person name="Goldberg J."/>
            <person name="Griggs A."/>
            <person name="Gujja S."/>
            <person name="Heiman D."/>
            <person name="Howarth C."/>
            <person name="Larson L."/>
            <person name="Lui A."/>
            <person name="MacDonald P.J.P."/>
            <person name="Montmayeur A."/>
            <person name="Murphy C."/>
            <person name="Neiman D."/>
            <person name="Pearson M."/>
            <person name="Priest M."/>
            <person name="Roberts A."/>
            <person name="Saif S."/>
            <person name="Shea T."/>
            <person name="Shenoy N."/>
            <person name="Sisk P."/>
            <person name="Stolte C."/>
            <person name="Sykes S."/>
            <person name="Wortman J."/>
            <person name="Nusbaum C."/>
            <person name="Birren B."/>
        </authorList>
    </citation>
    <scope>NUCLEOTIDE SEQUENCE</scope>
    <source>
        <strain evidence="2">NIH/UT8656</strain>
    </source>
</reference>
<dbReference type="SUPFAM" id="SSF69118">
    <property type="entry name" value="AhpD-like"/>
    <property type="match status" value="1"/>
</dbReference>
<evidence type="ECO:0000259" key="1">
    <source>
        <dbReference type="Pfam" id="PF02627"/>
    </source>
</evidence>
<organism evidence="2 3">
    <name type="scientific">Exophiala dermatitidis (strain ATCC 34100 / CBS 525.76 / NIH/UT8656)</name>
    <name type="common">Black yeast</name>
    <name type="synonym">Wangiella dermatitidis</name>
    <dbReference type="NCBI Taxonomy" id="858893"/>
    <lineage>
        <taxon>Eukaryota</taxon>
        <taxon>Fungi</taxon>
        <taxon>Dikarya</taxon>
        <taxon>Ascomycota</taxon>
        <taxon>Pezizomycotina</taxon>
        <taxon>Eurotiomycetes</taxon>
        <taxon>Chaetothyriomycetidae</taxon>
        <taxon>Chaetothyriales</taxon>
        <taxon>Herpotrichiellaceae</taxon>
        <taxon>Exophiala</taxon>
    </lineage>
</organism>
<evidence type="ECO:0000313" key="3">
    <source>
        <dbReference type="Proteomes" id="UP000007304"/>
    </source>
</evidence>
<dbReference type="AlphaFoldDB" id="H6BXL0"/>
<dbReference type="RefSeq" id="XP_009156718.1">
    <property type="nucleotide sequence ID" value="XM_009158470.1"/>
</dbReference>
<name>H6BXL0_EXODN</name>
<dbReference type="Gene3D" id="1.20.1290.10">
    <property type="entry name" value="AhpD-like"/>
    <property type="match status" value="1"/>
</dbReference>
<feature type="domain" description="Carboxymuconolactone decarboxylase-like" evidence="1">
    <location>
        <begin position="42"/>
        <end position="122"/>
    </location>
</feature>
<gene>
    <name evidence="2" type="ORF">HMPREF1120_04345</name>
</gene>
<dbReference type="PANTHER" id="PTHR33570">
    <property type="entry name" value="4-CARBOXYMUCONOLACTONE DECARBOXYLASE FAMILY PROTEIN"/>
    <property type="match status" value="1"/>
</dbReference>
<dbReference type="Pfam" id="PF02627">
    <property type="entry name" value="CMD"/>
    <property type="match status" value="1"/>
</dbReference>
<proteinExistence type="predicted"/>